<feature type="region of interest" description="Disordered" evidence="1">
    <location>
        <begin position="303"/>
        <end position="326"/>
    </location>
</feature>
<organism evidence="3 4">
    <name type="scientific">Mucuna pruriens</name>
    <name type="common">Velvet bean</name>
    <name type="synonym">Dolichos pruriens</name>
    <dbReference type="NCBI Taxonomy" id="157652"/>
    <lineage>
        <taxon>Eukaryota</taxon>
        <taxon>Viridiplantae</taxon>
        <taxon>Streptophyta</taxon>
        <taxon>Embryophyta</taxon>
        <taxon>Tracheophyta</taxon>
        <taxon>Spermatophyta</taxon>
        <taxon>Magnoliopsida</taxon>
        <taxon>eudicotyledons</taxon>
        <taxon>Gunneridae</taxon>
        <taxon>Pentapetalae</taxon>
        <taxon>rosids</taxon>
        <taxon>fabids</taxon>
        <taxon>Fabales</taxon>
        <taxon>Fabaceae</taxon>
        <taxon>Papilionoideae</taxon>
        <taxon>50 kb inversion clade</taxon>
        <taxon>NPAAA clade</taxon>
        <taxon>indigoferoid/millettioid clade</taxon>
        <taxon>Phaseoleae</taxon>
        <taxon>Mucuna</taxon>
    </lineage>
</organism>
<protein>
    <recommendedName>
        <fullName evidence="2">CCHC-type domain-containing protein</fullName>
    </recommendedName>
</protein>
<proteinExistence type="predicted"/>
<dbReference type="EMBL" id="QJKJ01000528">
    <property type="protein sequence ID" value="RDY12111.1"/>
    <property type="molecule type" value="Genomic_DNA"/>
</dbReference>
<dbReference type="GO" id="GO:0008270">
    <property type="term" value="F:zinc ion binding"/>
    <property type="evidence" value="ECO:0007669"/>
    <property type="project" value="InterPro"/>
</dbReference>
<feature type="non-terminal residue" evidence="3">
    <location>
        <position position="1"/>
    </location>
</feature>
<feature type="domain" description="CCHC-type" evidence="2">
    <location>
        <begin position="276"/>
        <end position="292"/>
    </location>
</feature>
<evidence type="ECO:0000313" key="4">
    <source>
        <dbReference type="Proteomes" id="UP000257109"/>
    </source>
</evidence>
<feature type="region of interest" description="Disordered" evidence="1">
    <location>
        <begin position="225"/>
        <end position="250"/>
    </location>
</feature>
<comment type="caution">
    <text evidence="3">The sequence shown here is derived from an EMBL/GenBank/DDBJ whole genome shotgun (WGS) entry which is preliminary data.</text>
</comment>
<dbReference type="InterPro" id="IPR005162">
    <property type="entry name" value="Retrotrans_gag_dom"/>
</dbReference>
<feature type="compositionally biased region" description="Low complexity" evidence="1">
    <location>
        <begin position="307"/>
        <end position="318"/>
    </location>
</feature>
<dbReference type="Pfam" id="PF03732">
    <property type="entry name" value="Retrotrans_gag"/>
    <property type="match status" value="1"/>
</dbReference>
<evidence type="ECO:0000259" key="2">
    <source>
        <dbReference type="SMART" id="SM00343"/>
    </source>
</evidence>
<evidence type="ECO:0000256" key="1">
    <source>
        <dbReference type="SAM" id="MobiDB-lite"/>
    </source>
</evidence>
<dbReference type="SMART" id="SM00343">
    <property type="entry name" value="ZnF_C2HC"/>
    <property type="match status" value="1"/>
</dbReference>
<dbReference type="InterPro" id="IPR001878">
    <property type="entry name" value="Znf_CCHC"/>
</dbReference>
<evidence type="ECO:0000313" key="3">
    <source>
        <dbReference type="EMBL" id="RDY12111.1"/>
    </source>
</evidence>
<dbReference type="PANTHER" id="PTHR35046">
    <property type="entry name" value="ZINC KNUCKLE (CCHC-TYPE) FAMILY PROTEIN"/>
    <property type="match status" value="1"/>
</dbReference>
<dbReference type="GO" id="GO:0003676">
    <property type="term" value="F:nucleic acid binding"/>
    <property type="evidence" value="ECO:0007669"/>
    <property type="project" value="InterPro"/>
</dbReference>
<feature type="compositionally biased region" description="Basic and acidic residues" evidence="1">
    <location>
        <begin position="237"/>
        <end position="250"/>
    </location>
</feature>
<dbReference type="AlphaFoldDB" id="A0A371IAM8"/>
<dbReference type="Proteomes" id="UP000257109">
    <property type="component" value="Unassembled WGS sequence"/>
</dbReference>
<sequence length="341" mass="39380">MAPSAKLEASHISSNGYSQLGACRIGADVSQNLTCLKNERTSRAEAGHERHKREKRRERRYRREDMRGDLDLGKCKIPQFGGDCKLKVYIDWELKVEQLITSFDVQGRKGVSLAVVALEDYVLVWWTSLMNDIRIGIEEPSESWYDLKRMIRKRFVPASYDFKSVEEYHKEKELTLLRAQIREREKATIARFLHGLNREIHDIVELLGTLVHQAIKVEMQLKRRSASRRSTASSSSWRDRDKEKVRSDRSLKKGSDPFQVYKEMIITPTPRTSDIKCFKCLGKRHIASQCPNKRAMILRDDGDIESDSSLGDTSTSSDLESRSDDSHVEGDLLMVRRLMWS</sequence>
<reference evidence="3" key="1">
    <citation type="submission" date="2018-05" db="EMBL/GenBank/DDBJ databases">
        <title>Draft genome of Mucuna pruriens seed.</title>
        <authorList>
            <person name="Nnadi N.E."/>
            <person name="Vos R."/>
            <person name="Hasami M.H."/>
            <person name="Devisetty U.K."/>
            <person name="Aguiy J.C."/>
        </authorList>
    </citation>
    <scope>NUCLEOTIDE SEQUENCE [LARGE SCALE GENOMIC DNA]</scope>
    <source>
        <strain evidence="3">JCA_2017</strain>
    </source>
</reference>
<gene>
    <name evidence="3" type="ORF">CR513_03136</name>
</gene>
<feature type="region of interest" description="Disordered" evidence="1">
    <location>
        <begin position="41"/>
        <end position="60"/>
    </location>
</feature>
<keyword evidence="4" id="KW-1185">Reference proteome</keyword>
<dbReference type="PANTHER" id="PTHR35046:SF9">
    <property type="entry name" value="RNA-DIRECTED DNA POLYMERASE"/>
    <property type="match status" value="1"/>
</dbReference>
<dbReference type="OrthoDB" id="1934635at2759"/>
<name>A0A371IAM8_MUCPR</name>
<accession>A0A371IAM8</accession>
<feature type="compositionally biased region" description="Basic residues" evidence="1">
    <location>
        <begin position="49"/>
        <end position="60"/>
    </location>
</feature>